<proteinExistence type="predicted"/>
<feature type="non-terminal residue" evidence="1">
    <location>
        <position position="133"/>
    </location>
</feature>
<accession>A0A820QF01</accession>
<dbReference type="EMBL" id="CAJOAY010030458">
    <property type="protein sequence ID" value="CAF4419355.1"/>
    <property type="molecule type" value="Genomic_DNA"/>
</dbReference>
<dbReference type="Proteomes" id="UP000663881">
    <property type="component" value="Unassembled WGS sequence"/>
</dbReference>
<protein>
    <submittedName>
        <fullName evidence="1">Uncharacterized protein</fullName>
    </submittedName>
</protein>
<evidence type="ECO:0000313" key="2">
    <source>
        <dbReference type="Proteomes" id="UP000663881"/>
    </source>
</evidence>
<evidence type="ECO:0000313" key="1">
    <source>
        <dbReference type="EMBL" id="CAF4419355.1"/>
    </source>
</evidence>
<sequence>TSQDSDQKSLIPTTSRVLSSISDQIHSFDLRINTLYNKNSPKETFLDDKMDTSNTNILIPWNNLNECEELLKCLVNKNFDSLKRHQLLVQLQWLTHTSDEYRSQLFQTLLKCCQSNSKDEFIQNLNQQFNSSF</sequence>
<feature type="non-terminal residue" evidence="1">
    <location>
        <position position="1"/>
    </location>
</feature>
<dbReference type="AlphaFoldDB" id="A0A820QF01"/>
<comment type="caution">
    <text evidence="1">The sequence shown here is derived from an EMBL/GenBank/DDBJ whole genome shotgun (WGS) entry which is preliminary data.</text>
</comment>
<reference evidence="1" key="1">
    <citation type="submission" date="2021-02" db="EMBL/GenBank/DDBJ databases">
        <authorList>
            <person name="Nowell W R."/>
        </authorList>
    </citation>
    <scope>NUCLEOTIDE SEQUENCE</scope>
</reference>
<organism evidence="1 2">
    <name type="scientific">Adineta steineri</name>
    <dbReference type="NCBI Taxonomy" id="433720"/>
    <lineage>
        <taxon>Eukaryota</taxon>
        <taxon>Metazoa</taxon>
        <taxon>Spiralia</taxon>
        <taxon>Gnathifera</taxon>
        <taxon>Rotifera</taxon>
        <taxon>Eurotatoria</taxon>
        <taxon>Bdelloidea</taxon>
        <taxon>Adinetida</taxon>
        <taxon>Adinetidae</taxon>
        <taxon>Adineta</taxon>
    </lineage>
</organism>
<gene>
    <name evidence="1" type="ORF">OKA104_LOCUS52427</name>
</gene>
<name>A0A820QF01_9BILA</name>